<evidence type="ECO:0000256" key="1">
    <source>
        <dbReference type="ARBA" id="ARBA00004196"/>
    </source>
</evidence>
<evidence type="ECO:0000256" key="4">
    <source>
        <dbReference type="ARBA" id="ARBA00023008"/>
    </source>
</evidence>
<comment type="subcellular location">
    <subcellularLocation>
        <location evidence="1">Cell envelope</location>
    </subcellularLocation>
</comment>
<dbReference type="GO" id="GO:0042597">
    <property type="term" value="C:periplasmic space"/>
    <property type="evidence" value="ECO:0007669"/>
    <property type="project" value="InterPro"/>
</dbReference>
<dbReference type="EMBL" id="CP104215">
    <property type="protein sequence ID" value="UWX72718.1"/>
    <property type="molecule type" value="Genomic_DNA"/>
</dbReference>
<evidence type="ECO:0000313" key="10">
    <source>
        <dbReference type="EMBL" id="UWX72718.1"/>
    </source>
</evidence>
<reference evidence="8 11" key="1">
    <citation type="submission" date="2014-04" db="EMBL/GenBank/DDBJ databases">
        <authorList>
            <person name="Bishop-Lilly K.A."/>
            <person name="Broomall S.M."/>
            <person name="Chain P.S."/>
            <person name="Chertkov O."/>
            <person name="Coyne S.R."/>
            <person name="Daligault H.E."/>
            <person name="Davenport K.W."/>
            <person name="Erkkila T."/>
            <person name="Frey K.G."/>
            <person name="Gibbons H.S."/>
            <person name="Gu W."/>
            <person name="Jaissle J."/>
            <person name="Johnson S.L."/>
            <person name="Koroleva G.I."/>
            <person name="Ladner J.T."/>
            <person name="Lo C.-C."/>
            <person name="Minogue T.D."/>
            <person name="Munk C."/>
            <person name="Palacios G.F."/>
            <person name="Redden C.L."/>
            <person name="Rosenzweig C.N."/>
            <person name="Scholz M.B."/>
            <person name="Teshima H."/>
            <person name="Xu Y."/>
        </authorList>
    </citation>
    <scope>NUCLEOTIDE SEQUENCE [LARGE SCALE GENOMIC DNA]</scope>
    <source>
        <strain evidence="11">gladioli</strain>
        <strain evidence="8">Gladioli</strain>
    </source>
</reference>
<dbReference type="Pfam" id="PF04234">
    <property type="entry name" value="CopC"/>
    <property type="match status" value="1"/>
</dbReference>
<dbReference type="GO" id="GO:0005507">
    <property type="term" value="F:copper ion binding"/>
    <property type="evidence" value="ECO:0007669"/>
    <property type="project" value="InterPro"/>
</dbReference>
<name>A0A095XEG5_BURGA</name>
<dbReference type="InterPro" id="IPR007348">
    <property type="entry name" value="CopC_dom"/>
</dbReference>
<dbReference type="EMBL" id="JPGG01000016">
    <property type="protein sequence ID" value="KGC14514.1"/>
    <property type="molecule type" value="Genomic_DNA"/>
</dbReference>
<dbReference type="InterPro" id="IPR014755">
    <property type="entry name" value="Cu-Rt/internalin_Ig-like"/>
</dbReference>
<evidence type="ECO:0000259" key="7">
    <source>
        <dbReference type="Pfam" id="PF04234"/>
    </source>
</evidence>
<organism evidence="9 12">
    <name type="scientific">Burkholderia gladioli</name>
    <name type="common">Pseudomonas marginata</name>
    <name type="synonym">Phytomonas marginata</name>
    <dbReference type="NCBI Taxonomy" id="28095"/>
    <lineage>
        <taxon>Bacteria</taxon>
        <taxon>Pseudomonadati</taxon>
        <taxon>Pseudomonadota</taxon>
        <taxon>Betaproteobacteria</taxon>
        <taxon>Burkholderiales</taxon>
        <taxon>Burkholderiaceae</taxon>
        <taxon>Burkholderia</taxon>
    </lineage>
</organism>
<evidence type="ECO:0000256" key="2">
    <source>
        <dbReference type="ARBA" id="ARBA00022723"/>
    </source>
</evidence>
<protein>
    <submittedName>
        <fullName evidence="8">CopC domain protein</fullName>
    </submittedName>
    <submittedName>
        <fullName evidence="9 10">Copper resistance protein</fullName>
    </submittedName>
</protein>
<dbReference type="InterPro" id="IPR032694">
    <property type="entry name" value="CopC/D"/>
</dbReference>
<dbReference type="GeneID" id="66461247"/>
<dbReference type="PANTHER" id="PTHR34820">
    <property type="entry name" value="INNER MEMBRANE PROTEIN YEBZ"/>
    <property type="match status" value="1"/>
</dbReference>
<dbReference type="RefSeq" id="WP_017921738.1">
    <property type="nucleotide sequence ID" value="NZ_CADEPO010000024.1"/>
</dbReference>
<dbReference type="Gene3D" id="2.60.40.1220">
    <property type="match status" value="1"/>
</dbReference>
<dbReference type="GO" id="GO:0030313">
    <property type="term" value="C:cell envelope"/>
    <property type="evidence" value="ECO:0007669"/>
    <property type="project" value="UniProtKB-SubCell"/>
</dbReference>
<gene>
    <name evidence="9" type="ORF">CRM94_07900</name>
    <name evidence="8" type="ORF">DM48_3107</name>
    <name evidence="10" type="ORF">NYZ96_30340</name>
</gene>
<feature type="domain" description="CopC" evidence="7">
    <location>
        <begin position="26"/>
        <end position="120"/>
    </location>
</feature>
<dbReference type="KEGG" id="bgo:BM43_4667"/>
<evidence type="ECO:0000256" key="5">
    <source>
        <dbReference type="SAM" id="MobiDB-lite"/>
    </source>
</evidence>
<keyword evidence="2" id="KW-0479">Metal-binding</keyword>
<evidence type="ECO:0000313" key="8">
    <source>
        <dbReference type="EMBL" id="KGC14514.1"/>
    </source>
</evidence>
<dbReference type="PANTHER" id="PTHR34820:SF4">
    <property type="entry name" value="INNER MEMBRANE PROTEIN YEBZ"/>
    <property type="match status" value="1"/>
</dbReference>
<reference evidence="12" key="2">
    <citation type="submission" date="2017-09" db="EMBL/GenBank/DDBJ databases">
        <title>FDA dAtabase for Regulatory Grade micrObial Sequences (FDA-ARGOS): Supporting development and validation of Infectious Disease Dx tests.</title>
        <authorList>
            <person name="Minogue T."/>
            <person name="Wolcott M."/>
            <person name="Wasieloski L."/>
            <person name="Aguilar W."/>
            <person name="Moore D."/>
            <person name="Tallon L."/>
            <person name="Sadzewicz L."/>
            <person name="Ott S."/>
            <person name="Zhao X."/>
            <person name="Nagaraj S."/>
            <person name="Vavikolanu K."/>
            <person name="Aluvathingal J."/>
            <person name="Nadendla S."/>
            <person name="Sichtig H."/>
        </authorList>
    </citation>
    <scope>NUCLEOTIDE SEQUENCE [LARGE SCALE GENOMIC DNA]</scope>
    <source>
        <strain evidence="12">FDAARGOS_390</strain>
    </source>
</reference>
<proteinExistence type="predicted"/>
<dbReference type="SUPFAM" id="SSF81296">
    <property type="entry name" value="E set domains"/>
    <property type="match status" value="1"/>
</dbReference>
<dbReference type="AlphaFoldDB" id="A0A095XEG5"/>
<dbReference type="Proteomes" id="UP000029590">
    <property type="component" value="Unassembled WGS sequence"/>
</dbReference>
<dbReference type="GO" id="GO:0006825">
    <property type="term" value="P:copper ion transport"/>
    <property type="evidence" value="ECO:0007669"/>
    <property type="project" value="InterPro"/>
</dbReference>
<dbReference type="GO" id="GO:0005886">
    <property type="term" value="C:plasma membrane"/>
    <property type="evidence" value="ECO:0007669"/>
    <property type="project" value="TreeGrafter"/>
</dbReference>
<accession>A0A095HLQ2</accession>
<keyword evidence="3 6" id="KW-0732">Signal</keyword>
<evidence type="ECO:0000313" key="11">
    <source>
        <dbReference type="Proteomes" id="UP000029590"/>
    </source>
</evidence>
<feature type="chain" id="PRO_5011844131" evidence="6">
    <location>
        <begin position="26"/>
        <end position="122"/>
    </location>
</feature>
<feature type="compositionally biased region" description="Basic and acidic residues" evidence="5">
    <location>
        <begin position="73"/>
        <end position="85"/>
    </location>
</feature>
<accession>A0A095XEG5</accession>
<evidence type="ECO:0000313" key="9">
    <source>
        <dbReference type="EMBL" id="PEH42067.1"/>
    </source>
</evidence>
<dbReference type="GO" id="GO:0046688">
    <property type="term" value="P:response to copper ion"/>
    <property type="evidence" value="ECO:0007669"/>
    <property type="project" value="InterPro"/>
</dbReference>
<dbReference type="Proteomes" id="UP000220629">
    <property type="component" value="Unassembled WGS sequence"/>
</dbReference>
<reference evidence="9" key="3">
    <citation type="submission" date="2017-09" db="EMBL/GenBank/DDBJ databases">
        <title>FDA dAtabase for Regulatory Grade micrObial Sequences (FDA-ARGOS): Supporting development and validation of Infectious Disease Dx tests.</title>
        <authorList>
            <person name="Minogue T."/>
            <person name="Wolcott M."/>
            <person name="Wasieloski L."/>
            <person name="Aguilar W."/>
            <person name="Moore D."/>
            <person name="Tallon L.J."/>
            <person name="Sadzewicz L."/>
            <person name="Ott S."/>
            <person name="Zhao X."/>
            <person name="Nagaraj S."/>
            <person name="Vavikolanu K."/>
            <person name="Aluvathingal J."/>
            <person name="Nadendla S."/>
            <person name="Sichtig H."/>
        </authorList>
    </citation>
    <scope>NUCLEOTIDE SEQUENCE</scope>
    <source>
        <strain evidence="9">FDAARGOS_390</strain>
    </source>
</reference>
<keyword evidence="4" id="KW-0186">Copper</keyword>
<evidence type="ECO:0000256" key="6">
    <source>
        <dbReference type="SAM" id="SignalP"/>
    </source>
</evidence>
<feature type="signal peptide" evidence="6">
    <location>
        <begin position="1"/>
        <end position="25"/>
    </location>
</feature>
<dbReference type="EMBL" id="PDDY01000001">
    <property type="protein sequence ID" value="PEH42067.1"/>
    <property type="molecule type" value="Genomic_DNA"/>
</dbReference>
<reference evidence="10" key="4">
    <citation type="submission" date="2022-09" db="EMBL/GenBank/DDBJ databases">
        <title>Genomic of Burkholderia gladioli.</title>
        <authorList>
            <person name="Wu H."/>
        </authorList>
    </citation>
    <scope>NUCLEOTIDE SEQUENCE</scope>
    <source>
        <strain evidence="10">ZN-S4</strain>
    </source>
</reference>
<dbReference type="OrthoDB" id="9796814at2"/>
<sequence>MKIRQFAAHGAAALLLAAVAPLAFAHAHPKQRSPEAGATVPAATASVSIDFDEGLEPAFSSLKVSDAAGASVTRDKSSVSGSDKKHMSVDLAALKPGVYTVNWVAVATDGHRTQGSYSFTAQ</sequence>
<feature type="region of interest" description="Disordered" evidence="5">
    <location>
        <begin position="66"/>
        <end position="85"/>
    </location>
</feature>
<dbReference type="Proteomes" id="UP001059745">
    <property type="component" value="Chromosome 2"/>
</dbReference>
<evidence type="ECO:0000256" key="3">
    <source>
        <dbReference type="ARBA" id="ARBA00022729"/>
    </source>
</evidence>
<dbReference type="InterPro" id="IPR014756">
    <property type="entry name" value="Ig_E-set"/>
</dbReference>
<evidence type="ECO:0000313" key="12">
    <source>
        <dbReference type="Proteomes" id="UP000220629"/>
    </source>
</evidence>